<dbReference type="HOGENOM" id="CLU_001265_46_6_4"/>
<evidence type="ECO:0000259" key="6">
    <source>
        <dbReference type="PROSITE" id="PS50850"/>
    </source>
</evidence>
<feature type="transmembrane region" description="Helical" evidence="5">
    <location>
        <begin position="296"/>
        <end position="317"/>
    </location>
</feature>
<dbReference type="InterPro" id="IPR020846">
    <property type="entry name" value="MFS_dom"/>
</dbReference>
<sequence length="389" mass="41687">MGSAVGYAMDGFDLLILGFMLSAISKDLNLTPGQAGSLVTWTLIGAVFGGIVFGMLSDKYGRIRVLTWTIVLFAVFTGLCAFAQGYWDLLIYRTIAGIGLGGEFGIGMALAAEAWPARHRARVSSYVALGWQLGVLGAAILTPLLLPSIGWRGMFLVGVIPAVVAWVIRNKLHEPEVFVARSKKEQPSAMQCLKLLMKDKATRKISLGVIVLTSVQNFGYYGIMIWMPSFLSKQMGFSLTKSSVWTAVTIIGMSLGIWVFGQLADRIGRKPTFLIFQVGSVISVLAYSQLTDATAMLWVGAIMGLCVNGMMGGYGAVISEAYPTEARATAQNVLFNIGRAVGGLGPVVIGALAMAYSFQVAIALLAAIYVLDMLATVFLIPELKGKELQ</sequence>
<feature type="transmembrane region" description="Helical" evidence="5">
    <location>
        <begin position="362"/>
        <end position="380"/>
    </location>
</feature>
<evidence type="ECO:0000256" key="4">
    <source>
        <dbReference type="ARBA" id="ARBA00023136"/>
    </source>
</evidence>
<evidence type="ECO:0000256" key="3">
    <source>
        <dbReference type="ARBA" id="ARBA00022989"/>
    </source>
</evidence>
<name>A0A076PT83_COMTE</name>
<dbReference type="Pfam" id="PF07690">
    <property type="entry name" value="MFS_1"/>
    <property type="match status" value="1"/>
</dbReference>
<proteinExistence type="predicted"/>
<feature type="transmembrane region" description="Helical" evidence="5">
    <location>
        <begin position="37"/>
        <end position="56"/>
    </location>
</feature>
<dbReference type="PROSITE" id="PS50850">
    <property type="entry name" value="MFS"/>
    <property type="match status" value="1"/>
</dbReference>
<dbReference type="Gene3D" id="1.20.1250.20">
    <property type="entry name" value="MFS general substrate transporter like domains"/>
    <property type="match status" value="2"/>
</dbReference>
<feature type="transmembrane region" description="Helical" evidence="5">
    <location>
        <begin position="243"/>
        <end position="261"/>
    </location>
</feature>
<evidence type="ECO:0000256" key="5">
    <source>
        <dbReference type="SAM" id="Phobius"/>
    </source>
</evidence>
<evidence type="ECO:0000256" key="1">
    <source>
        <dbReference type="ARBA" id="ARBA00004141"/>
    </source>
</evidence>
<dbReference type="InterPro" id="IPR011701">
    <property type="entry name" value="MFS"/>
</dbReference>
<dbReference type="RefSeq" id="WP_235214413.1">
    <property type="nucleotide sequence ID" value="NZ_CP006704.1"/>
</dbReference>
<dbReference type="GO" id="GO:0005886">
    <property type="term" value="C:plasma membrane"/>
    <property type="evidence" value="ECO:0007669"/>
    <property type="project" value="TreeGrafter"/>
</dbReference>
<dbReference type="AlphaFoldDB" id="A0A076PT83"/>
<feature type="transmembrane region" description="Helical" evidence="5">
    <location>
        <begin position="149"/>
        <end position="168"/>
    </location>
</feature>
<dbReference type="PANTHER" id="PTHR23508:SF10">
    <property type="entry name" value="CARBOXYLIC ACID TRANSPORTER PROTEIN HOMOLOG"/>
    <property type="match status" value="1"/>
</dbReference>
<feature type="transmembrane region" description="Helical" evidence="5">
    <location>
        <begin position="205"/>
        <end position="223"/>
    </location>
</feature>
<feature type="domain" description="Major facilitator superfamily (MFS) profile" evidence="6">
    <location>
        <begin position="1"/>
        <end position="384"/>
    </location>
</feature>
<feature type="transmembrane region" description="Helical" evidence="5">
    <location>
        <begin position="65"/>
        <end position="84"/>
    </location>
</feature>
<reference evidence="7 8" key="1">
    <citation type="journal article" date="2014" name="Genome Announc.">
        <title>Complete Genome Sequence of Polychlorinated Biphenyl Degrader Comamonas testosteroni TK102 (NBRC 109938).</title>
        <authorList>
            <person name="Fukuda K."/>
            <person name="Hosoyama A."/>
            <person name="Tsuchikane K."/>
            <person name="Ohji S."/>
            <person name="Yamazoe A."/>
            <person name="Fujita N."/>
            <person name="Shintani M."/>
            <person name="Kimbara K."/>
        </authorList>
    </citation>
    <scope>NUCLEOTIDE SEQUENCE [LARGE SCALE GENOMIC DNA]</scope>
    <source>
        <strain evidence="7">TK102</strain>
    </source>
</reference>
<dbReference type="InterPro" id="IPR005829">
    <property type="entry name" value="Sugar_transporter_CS"/>
</dbReference>
<dbReference type="PANTHER" id="PTHR23508">
    <property type="entry name" value="CARBOXYLIC ACID TRANSPORTER PROTEIN HOMOLOG"/>
    <property type="match status" value="1"/>
</dbReference>
<feature type="transmembrane region" description="Helical" evidence="5">
    <location>
        <begin position="90"/>
        <end position="111"/>
    </location>
</feature>
<evidence type="ECO:0000313" key="8">
    <source>
        <dbReference type="Proteomes" id="UP000028782"/>
    </source>
</evidence>
<accession>A0A076PT83</accession>
<dbReference type="GO" id="GO:0046943">
    <property type="term" value="F:carboxylic acid transmembrane transporter activity"/>
    <property type="evidence" value="ECO:0007669"/>
    <property type="project" value="TreeGrafter"/>
</dbReference>
<keyword evidence="4 5" id="KW-0472">Membrane</keyword>
<feature type="transmembrane region" description="Helical" evidence="5">
    <location>
        <begin position="337"/>
        <end position="356"/>
    </location>
</feature>
<dbReference type="Proteomes" id="UP000028782">
    <property type="component" value="Chromosome"/>
</dbReference>
<keyword evidence="3 5" id="KW-1133">Transmembrane helix</keyword>
<feature type="transmembrane region" description="Helical" evidence="5">
    <location>
        <begin position="123"/>
        <end position="143"/>
    </location>
</feature>
<evidence type="ECO:0000256" key="2">
    <source>
        <dbReference type="ARBA" id="ARBA00022692"/>
    </source>
</evidence>
<keyword evidence="2 5" id="KW-0812">Transmembrane</keyword>
<organism evidence="7 8">
    <name type="scientific">Comamonas testosteroni TK102</name>
    <dbReference type="NCBI Taxonomy" id="1392005"/>
    <lineage>
        <taxon>Bacteria</taxon>
        <taxon>Pseudomonadati</taxon>
        <taxon>Pseudomonadota</taxon>
        <taxon>Betaproteobacteria</taxon>
        <taxon>Burkholderiales</taxon>
        <taxon>Comamonadaceae</taxon>
        <taxon>Comamonas</taxon>
    </lineage>
</organism>
<dbReference type="SUPFAM" id="SSF103473">
    <property type="entry name" value="MFS general substrate transporter"/>
    <property type="match status" value="1"/>
</dbReference>
<dbReference type="InterPro" id="IPR036259">
    <property type="entry name" value="MFS_trans_sf"/>
</dbReference>
<gene>
    <name evidence="7" type="ORF">O987_24345</name>
</gene>
<feature type="transmembrane region" description="Helical" evidence="5">
    <location>
        <begin position="273"/>
        <end position="290"/>
    </location>
</feature>
<protein>
    <submittedName>
        <fullName evidence="7">MFS transporter</fullName>
    </submittedName>
</protein>
<dbReference type="EMBL" id="CP006704">
    <property type="protein sequence ID" value="AIJ48943.1"/>
    <property type="molecule type" value="Genomic_DNA"/>
</dbReference>
<dbReference type="PROSITE" id="PS00217">
    <property type="entry name" value="SUGAR_TRANSPORT_2"/>
    <property type="match status" value="1"/>
</dbReference>
<dbReference type="CDD" id="cd17371">
    <property type="entry name" value="MFS_MucK"/>
    <property type="match status" value="1"/>
</dbReference>
<feature type="transmembrane region" description="Helical" evidence="5">
    <location>
        <begin position="7"/>
        <end position="25"/>
    </location>
</feature>
<evidence type="ECO:0000313" key="7">
    <source>
        <dbReference type="EMBL" id="AIJ48943.1"/>
    </source>
</evidence>
<dbReference type="KEGG" id="ctes:O987_24345"/>
<comment type="subcellular location">
    <subcellularLocation>
        <location evidence="1">Membrane</location>
        <topology evidence="1">Multi-pass membrane protein</topology>
    </subcellularLocation>
</comment>